<dbReference type="KEGG" id="salc:C2138_04445"/>
<proteinExistence type="predicted"/>
<dbReference type="AlphaFoldDB" id="A0A2U1SXM2"/>
<gene>
    <name evidence="2" type="ORF">DF220_13155</name>
</gene>
<dbReference type="InterPro" id="IPR050523">
    <property type="entry name" value="AKR_Detox_Biosynth"/>
</dbReference>
<dbReference type="PANTHER" id="PTHR43364">
    <property type="entry name" value="NADH-SPECIFIC METHYLGLYOXAL REDUCTASE-RELATED"/>
    <property type="match status" value="1"/>
</dbReference>
<dbReference type="GO" id="GO:0005829">
    <property type="term" value="C:cytosol"/>
    <property type="evidence" value="ECO:0007669"/>
    <property type="project" value="TreeGrafter"/>
</dbReference>
<protein>
    <submittedName>
        <fullName evidence="2">Aldo/keto reductase</fullName>
    </submittedName>
</protein>
<reference evidence="3" key="1">
    <citation type="submission" date="2018-04" db="EMBL/GenBank/DDBJ databases">
        <authorList>
            <person name="Liu S."/>
            <person name="Wang Z."/>
            <person name="Li J."/>
        </authorList>
    </citation>
    <scope>NUCLEOTIDE SEQUENCE [LARGE SCALE GENOMIC DNA]</scope>
    <source>
        <strain evidence="3">S1194</strain>
    </source>
</reference>
<dbReference type="Gene3D" id="3.20.20.100">
    <property type="entry name" value="NADP-dependent oxidoreductase domain"/>
    <property type="match status" value="1"/>
</dbReference>
<sequence>MRTVGHSGLEVFPVGIDGGVFGWQSGARDAAAMLDAFADSRGNLIYTADHHAGGRSEVMIGSWLRTQPDRSRFVVATTVGRHPDWPGLSPRMVTRATEASLRRLGTDHIDILTLDGTNSSVAIDDTFEAVDALNRAGKVRHVAVLRHSSARVRAMQRNALESRYPPLVAAVHDYSLMARGVFENEVAATTEELGIGFFARRPLAHGFLSGRATGPITVPMIAGMDRAAVFAGRRGTRVLEKLTSIASEHGVSVGRVAAAWTISKPGVSAALFSAQSVDEIVDLAAARYLALTRSQMAALDAVSA</sequence>
<accession>A0A2U1SXM2</accession>
<evidence type="ECO:0000259" key="1">
    <source>
        <dbReference type="Pfam" id="PF00248"/>
    </source>
</evidence>
<dbReference type="OrthoDB" id="9768793at2"/>
<dbReference type="InterPro" id="IPR023210">
    <property type="entry name" value="NADP_OxRdtase_dom"/>
</dbReference>
<organism evidence="2 3">
    <name type="scientific">Homoserinimonas hongtaonis</name>
    <dbReference type="NCBI Taxonomy" id="2079791"/>
    <lineage>
        <taxon>Bacteria</taxon>
        <taxon>Bacillati</taxon>
        <taxon>Actinomycetota</taxon>
        <taxon>Actinomycetes</taxon>
        <taxon>Micrococcales</taxon>
        <taxon>Microbacteriaceae</taxon>
        <taxon>Homoserinimonas</taxon>
    </lineage>
</organism>
<dbReference type="InterPro" id="IPR036812">
    <property type="entry name" value="NAD(P)_OxRdtase_dom_sf"/>
</dbReference>
<evidence type="ECO:0000313" key="3">
    <source>
        <dbReference type="Proteomes" id="UP000244978"/>
    </source>
</evidence>
<dbReference type="Pfam" id="PF00248">
    <property type="entry name" value="Aldo_ket_red"/>
    <property type="match status" value="1"/>
</dbReference>
<keyword evidence="3" id="KW-1185">Reference proteome</keyword>
<dbReference type="RefSeq" id="WP_108515860.1">
    <property type="nucleotide sequence ID" value="NZ_CP026951.1"/>
</dbReference>
<name>A0A2U1SXM2_9MICO</name>
<feature type="domain" description="NADP-dependent oxidoreductase" evidence="1">
    <location>
        <begin position="24"/>
        <end position="303"/>
    </location>
</feature>
<dbReference type="EMBL" id="QEEX01000002">
    <property type="protein sequence ID" value="PWB96293.1"/>
    <property type="molecule type" value="Genomic_DNA"/>
</dbReference>
<comment type="caution">
    <text evidence="2">The sequence shown here is derived from an EMBL/GenBank/DDBJ whole genome shotgun (WGS) entry which is preliminary data.</text>
</comment>
<dbReference type="SUPFAM" id="SSF51430">
    <property type="entry name" value="NAD(P)-linked oxidoreductase"/>
    <property type="match status" value="1"/>
</dbReference>
<dbReference type="Proteomes" id="UP000244978">
    <property type="component" value="Unassembled WGS sequence"/>
</dbReference>
<evidence type="ECO:0000313" key="2">
    <source>
        <dbReference type="EMBL" id="PWB96293.1"/>
    </source>
</evidence>
<dbReference type="PANTHER" id="PTHR43364:SF6">
    <property type="entry name" value="OXIDOREDUCTASE-RELATED"/>
    <property type="match status" value="1"/>
</dbReference>